<evidence type="ECO:0000313" key="4">
    <source>
        <dbReference type="WBParaSite" id="TTAC_0000414001-mRNA-1"/>
    </source>
</evidence>
<keyword evidence="3" id="KW-1185">Reference proteome</keyword>
<evidence type="ECO:0000313" key="3">
    <source>
        <dbReference type="Proteomes" id="UP000274429"/>
    </source>
</evidence>
<name>A0A0R3WTQ0_HYDTA</name>
<feature type="compositionally biased region" description="Basic residues" evidence="1">
    <location>
        <begin position="226"/>
        <end position="239"/>
    </location>
</feature>
<dbReference type="EMBL" id="UYWX01003721">
    <property type="protein sequence ID" value="VDM24237.1"/>
    <property type="molecule type" value="Genomic_DNA"/>
</dbReference>
<feature type="region of interest" description="Disordered" evidence="1">
    <location>
        <begin position="217"/>
        <end position="239"/>
    </location>
</feature>
<evidence type="ECO:0000313" key="2">
    <source>
        <dbReference type="EMBL" id="VDM24237.1"/>
    </source>
</evidence>
<dbReference type="WBParaSite" id="TTAC_0000414001-mRNA-1">
    <property type="protein sequence ID" value="TTAC_0000414001-mRNA-1"/>
    <property type="gene ID" value="TTAC_0000414001"/>
</dbReference>
<sequence length="239" mass="25837">MDARGTYGEDMVAATRHTSVPEGDEEEQPASHISVTPSLLLVREQSAIDDADNAQAQAEDDENDIISQALRYAGVEPQAQPTATPSDTNEEYDAYSQFHMCPSINNAMASIIAPTLANQSIRIVVLPSYTSVASAAPPPVTPPPPPSTHPVLPFPPRSDGSLAMVHPRAIGGRKRAHLEQIHPQIVKYMRFPNVNHDTAVSVAVATACAAADANTHPHLPLETRGRSSRQRRRLNRLSH</sequence>
<dbReference type="AlphaFoldDB" id="A0A0R3WTQ0"/>
<evidence type="ECO:0000256" key="1">
    <source>
        <dbReference type="SAM" id="MobiDB-lite"/>
    </source>
</evidence>
<organism evidence="4">
    <name type="scientific">Hydatigena taeniaeformis</name>
    <name type="common">Feline tapeworm</name>
    <name type="synonym">Taenia taeniaeformis</name>
    <dbReference type="NCBI Taxonomy" id="6205"/>
    <lineage>
        <taxon>Eukaryota</taxon>
        <taxon>Metazoa</taxon>
        <taxon>Spiralia</taxon>
        <taxon>Lophotrochozoa</taxon>
        <taxon>Platyhelminthes</taxon>
        <taxon>Cestoda</taxon>
        <taxon>Eucestoda</taxon>
        <taxon>Cyclophyllidea</taxon>
        <taxon>Taeniidae</taxon>
        <taxon>Hydatigera</taxon>
    </lineage>
</organism>
<reference evidence="2 3" key="2">
    <citation type="submission" date="2018-11" db="EMBL/GenBank/DDBJ databases">
        <authorList>
            <consortium name="Pathogen Informatics"/>
        </authorList>
    </citation>
    <scope>NUCLEOTIDE SEQUENCE [LARGE SCALE GENOMIC DNA]</scope>
</reference>
<reference evidence="4" key="1">
    <citation type="submission" date="2017-02" db="UniProtKB">
        <authorList>
            <consortium name="WormBaseParasite"/>
        </authorList>
    </citation>
    <scope>IDENTIFICATION</scope>
</reference>
<proteinExistence type="predicted"/>
<feature type="region of interest" description="Disordered" evidence="1">
    <location>
        <begin position="1"/>
        <end position="37"/>
    </location>
</feature>
<dbReference type="Proteomes" id="UP000274429">
    <property type="component" value="Unassembled WGS sequence"/>
</dbReference>
<protein>
    <submittedName>
        <fullName evidence="2 4">Uncharacterized protein</fullName>
    </submittedName>
</protein>
<accession>A0A0R3WTQ0</accession>
<gene>
    <name evidence="2" type="ORF">TTAC_LOCUS4125</name>
</gene>